<gene>
    <name evidence="5" type="ORF">B4O97_06885</name>
</gene>
<dbReference type="InterPro" id="IPR029787">
    <property type="entry name" value="Nucleotide_cyclase"/>
</dbReference>
<dbReference type="RefSeq" id="WP_083049473.1">
    <property type="nucleotide sequence ID" value="NZ_MWQY01000006.1"/>
</dbReference>
<evidence type="ECO:0000259" key="4">
    <source>
        <dbReference type="PROSITE" id="PS50887"/>
    </source>
</evidence>
<sequence length="497" mass="56138">MSFRQNLFLLILLPFTLLTVLQIGGLQQVIKQIRKARESYEVSEIQTVASRIELMLRMMQNAAINLSRPEEIRRALERGDNNTLYDWSSSFSQSFDTIIFSDQDGIVVARAPDEFRFGDSIAELPFFTETPMDECYLGIAEIDGVKSIVVSRLIKKYNDIVLGNVTITIAITRERLASLVRDTNEILLSHKNSEPVSSNEAISPQEHAYRALPFTEEYAPVLSGFRIAFTDYSTYIRLLELQRTMTTSSLLALIITLLVLFLLLQRELRPYSWITHSLMDYAEQRIDLDGTREQLERMPKNNNRDAGRIAGALLRMLEAVQSNLSHIETIAQKDSLTGLANRRSLDSLLAAEIEKALRYRTPLSVILLDIDHFKEVNDSYGHQSGDTVLKRLAALLETNSRSSDLIGRWGGEEFMIISPGSSAEKARVYAEKLRELLEKQEYSVQIQATGSFGIAEYNFGESGSSLIERADRALYRAKSGGRNRVELEPHNQAGKSV</sequence>
<reference evidence="5 6" key="1">
    <citation type="submission" date="2017-03" db="EMBL/GenBank/DDBJ databases">
        <title>Draft Genome sequence of Marispirochaeta sp. strain JC444.</title>
        <authorList>
            <person name="Shivani Y."/>
            <person name="Subhash Y."/>
            <person name="Sasikala C."/>
            <person name="Ramana C."/>
        </authorList>
    </citation>
    <scope>NUCLEOTIDE SEQUENCE [LARGE SCALE GENOMIC DNA]</scope>
    <source>
        <strain evidence="5 6">JC444</strain>
    </source>
</reference>
<dbReference type="NCBIfam" id="TIGR00254">
    <property type="entry name" value="GGDEF"/>
    <property type="match status" value="1"/>
</dbReference>
<feature type="transmembrane region" description="Helical" evidence="3">
    <location>
        <begin position="245"/>
        <end position="264"/>
    </location>
</feature>
<dbReference type="PANTHER" id="PTHR45138:SF9">
    <property type="entry name" value="DIGUANYLATE CYCLASE DGCM-RELATED"/>
    <property type="match status" value="1"/>
</dbReference>
<dbReference type="OrthoDB" id="2537at2"/>
<keyword evidence="3" id="KW-1133">Transmembrane helix</keyword>
<comment type="catalytic activity">
    <reaction evidence="2">
        <text>2 GTP = 3',3'-c-di-GMP + 2 diphosphate</text>
        <dbReference type="Rhea" id="RHEA:24898"/>
        <dbReference type="ChEBI" id="CHEBI:33019"/>
        <dbReference type="ChEBI" id="CHEBI:37565"/>
        <dbReference type="ChEBI" id="CHEBI:58805"/>
        <dbReference type="EC" id="2.7.7.65"/>
    </reaction>
</comment>
<dbReference type="Pfam" id="PF00990">
    <property type="entry name" value="GGDEF"/>
    <property type="match status" value="1"/>
</dbReference>
<dbReference type="SMART" id="SM00267">
    <property type="entry name" value="GGDEF"/>
    <property type="match status" value="1"/>
</dbReference>
<dbReference type="CDD" id="cd01949">
    <property type="entry name" value="GGDEF"/>
    <property type="match status" value="1"/>
</dbReference>
<evidence type="ECO:0000256" key="2">
    <source>
        <dbReference type="ARBA" id="ARBA00034247"/>
    </source>
</evidence>
<proteinExistence type="predicted"/>
<evidence type="ECO:0000313" key="6">
    <source>
        <dbReference type="Proteomes" id="UP000192343"/>
    </source>
</evidence>
<keyword evidence="3" id="KW-0812">Transmembrane</keyword>
<dbReference type="EMBL" id="MWQY01000006">
    <property type="protein sequence ID" value="ORC36308.1"/>
    <property type="molecule type" value="Genomic_DNA"/>
</dbReference>
<evidence type="ECO:0000313" key="5">
    <source>
        <dbReference type="EMBL" id="ORC36308.1"/>
    </source>
</evidence>
<dbReference type="Proteomes" id="UP000192343">
    <property type="component" value="Unassembled WGS sequence"/>
</dbReference>
<keyword evidence="3" id="KW-0472">Membrane</keyword>
<dbReference type="InterPro" id="IPR043128">
    <property type="entry name" value="Rev_trsase/Diguanyl_cyclase"/>
</dbReference>
<feature type="domain" description="GGDEF" evidence="4">
    <location>
        <begin position="361"/>
        <end position="490"/>
    </location>
</feature>
<dbReference type="AlphaFoldDB" id="A0A1Y1S1B1"/>
<protein>
    <recommendedName>
        <fullName evidence="1">diguanylate cyclase</fullName>
        <ecNumber evidence="1">2.7.7.65</ecNumber>
    </recommendedName>
</protein>
<organism evidence="5 6">
    <name type="scientific">Marispirochaeta aestuarii</name>
    <dbReference type="NCBI Taxonomy" id="1963862"/>
    <lineage>
        <taxon>Bacteria</taxon>
        <taxon>Pseudomonadati</taxon>
        <taxon>Spirochaetota</taxon>
        <taxon>Spirochaetia</taxon>
        <taxon>Spirochaetales</taxon>
        <taxon>Spirochaetaceae</taxon>
        <taxon>Marispirochaeta</taxon>
    </lineage>
</organism>
<dbReference type="InterPro" id="IPR029151">
    <property type="entry name" value="Sensor-like_sf"/>
</dbReference>
<dbReference type="GO" id="GO:0052621">
    <property type="term" value="F:diguanylate cyclase activity"/>
    <property type="evidence" value="ECO:0007669"/>
    <property type="project" value="UniProtKB-EC"/>
</dbReference>
<dbReference type="EC" id="2.7.7.65" evidence="1"/>
<dbReference type="PANTHER" id="PTHR45138">
    <property type="entry name" value="REGULATORY COMPONENTS OF SENSORY TRANSDUCTION SYSTEM"/>
    <property type="match status" value="1"/>
</dbReference>
<accession>A0A1Y1S1B1</accession>
<evidence type="ECO:0000256" key="1">
    <source>
        <dbReference type="ARBA" id="ARBA00012528"/>
    </source>
</evidence>
<dbReference type="FunFam" id="3.30.70.270:FF:000001">
    <property type="entry name" value="Diguanylate cyclase domain protein"/>
    <property type="match status" value="1"/>
</dbReference>
<dbReference type="SUPFAM" id="SSF55073">
    <property type="entry name" value="Nucleotide cyclase"/>
    <property type="match status" value="1"/>
</dbReference>
<name>A0A1Y1S1B1_9SPIO</name>
<dbReference type="InterPro" id="IPR000160">
    <property type="entry name" value="GGDEF_dom"/>
</dbReference>
<dbReference type="InterPro" id="IPR050469">
    <property type="entry name" value="Diguanylate_Cyclase"/>
</dbReference>
<evidence type="ECO:0000256" key="3">
    <source>
        <dbReference type="SAM" id="Phobius"/>
    </source>
</evidence>
<dbReference type="Gene3D" id="3.30.70.270">
    <property type="match status" value="1"/>
</dbReference>
<dbReference type="STRING" id="1963862.B4O97_06885"/>
<dbReference type="SUPFAM" id="SSF103190">
    <property type="entry name" value="Sensory domain-like"/>
    <property type="match status" value="1"/>
</dbReference>
<dbReference type="PROSITE" id="PS50887">
    <property type="entry name" value="GGDEF"/>
    <property type="match status" value="1"/>
</dbReference>
<comment type="caution">
    <text evidence="5">The sequence shown here is derived from an EMBL/GenBank/DDBJ whole genome shotgun (WGS) entry which is preliminary data.</text>
</comment>
<keyword evidence="6" id="KW-1185">Reference proteome</keyword>